<dbReference type="InterPro" id="IPR036388">
    <property type="entry name" value="WH-like_DNA-bd_sf"/>
</dbReference>
<keyword evidence="3" id="KW-0804">Transcription</keyword>
<sequence length="133" mass="14775">MIKVDETAAVPIYLQIVQGFKREILRGVFGPDHRLPSIRELAVELKVNPNTVAKAYQEMEAQGMIYFKRGQGAFVAPGTEEERMKEAKSEIARLFGEILTIARSMNLSDAQLQSLLADLLRREGRAAAASKEA</sequence>
<evidence type="ECO:0000259" key="4">
    <source>
        <dbReference type="PROSITE" id="PS50949"/>
    </source>
</evidence>
<dbReference type="Gene3D" id="1.10.10.10">
    <property type="entry name" value="Winged helix-like DNA-binding domain superfamily/Winged helix DNA-binding domain"/>
    <property type="match status" value="1"/>
</dbReference>
<dbReference type="PANTHER" id="PTHR38445">
    <property type="entry name" value="HTH-TYPE TRANSCRIPTIONAL REPRESSOR YTRA"/>
    <property type="match status" value="1"/>
</dbReference>
<dbReference type="SMART" id="SM00345">
    <property type="entry name" value="HTH_GNTR"/>
    <property type="match status" value="1"/>
</dbReference>
<dbReference type="SUPFAM" id="SSF46785">
    <property type="entry name" value="Winged helix' DNA-binding domain"/>
    <property type="match status" value="1"/>
</dbReference>
<evidence type="ECO:0000256" key="3">
    <source>
        <dbReference type="ARBA" id="ARBA00023163"/>
    </source>
</evidence>
<dbReference type="InterPro" id="IPR036390">
    <property type="entry name" value="WH_DNA-bd_sf"/>
</dbReference>
<evidence type="ECO:0000256" key="2">
    <source>
        <dbReference type="ARBA" id="ARBA00023125"/>
    </source>
</evidence>
<name>A0A367ZIS0_9BACT</name>
<dbReference type="EMBL" id="QOQW01000029">
    <property type="protein sequence ID" value="RCK78005.1"/>
    <property type="molecule type" value="Genomic_DNA"/>
</dbReference>
<organism evidence="5 6">
    <name type="scientific">Candidatus Ozemobacter sibiricus</name>
    <dbReference type="NCBI Taxonomy" id="2268124"/>
    <lineage>
        <taxon>Bacteria</taxon>
        <taxon>Candidatus Ozemobacteria</taxon>
        <taxon>Candidatus Ozemobacterales</taxon>
        <taxon>Candidatus Ozemobacteraceae</taxon>
        <taxon>Candidatus Ozemobacter</taxon>
    </lineage>
</organism>
<protein>
    <submittedName>
        <fullName evidence="5">Transcriptional regulator, GntR family</fullName>
    </submittedName>
</protein>
<evidence type="ECO:0000313" key="5">
    <source>
        <dbReference type="EMBL" id="RCK78005.1"/>
    </source>
</evidence>
<keyword evidence="1" id="KW-0805">Transcription regulation</keyword>
<keyword evidence="2" id="KW-0238">DNA-binding</keyword>
<dbReference type="PROSITE" id="PS50949">
    <property type="entry name" value="HTH_GNTR"/>
    <property type="match status" value="1"/>
</dbReference>
<evidence type="ECO:0000313" key="6">
    <source>
        <dbReference type="Proteomes" id="UP000252355"/>
    </source>
</evidence>
<gene>
    <name evidence="5" type="ORF">OZSIB_1914</name>
</gene>
<dbReference type="Proteomes" id="UP000252355">
    <property type="component" value="Unassembled WGS sequence"/>
</dbReference>
<accession>A0A367ZIS0</accession>
<dbReference type="GO" id="GO:0003677">
    <property type="term" value="F:DNA binding"/>
    <property type="evidence" value="ECO:0007669"/>
    <property type="project" value="UniProtKB-KW"/>
</dbReference>
<evidence type="ECO:0000256" key="1">
    <source>
        <dbReference type="ARBA" id="ARBA00023015"/>
    </source>
</evidence>
<dbReference type="AlphaFoldDB" id="A0A367ZIS0"/>
<comment type="caution">
    <text evidence="5">The sequence shown here is derived from an EMBL/GenBank/DDBJ whole genome shotgun (WGS) entry which is preliminary data.</text>
</comment>
<proteinExistence type="predicted"/>
<dbReference type="CDD" id="cd07377">
    <property type="entry name" value="WHTH_GntR"/>
    <property type="match status" value="1"/>
</dbReference>
<reference evidence="5 6" key="1">
    <citation type="submission" date="2018-05" db="EMBL/GenBank/DDBJ databases">
        <title>A metagenomic window into the 2 km-deep terrestrial subsurface aquifer revealed taxonomically and functionally diverse microbial community comprising novel uncultured bacterial lineages.</title>
        <authorList>
            <person name="Kadnikov V.V."/>
            <person name="Mardanov A.V."/>
            <person name="Beletsky A.V."/>
            <person name="Banks D."/>
            <person name="Pimenov N.V."/>
            <person name="Frank Y.A."/>
            <person name="Karnachuk O.V."/>
            <person name="Ravin N.V."/>
        </authorList>
    </citation>
    <scope>NUCLEOTIDE SEQUENCE [LARGE SCALE GENOMIC DNA]</scope>
    <source>
        <strain evidence="5">BY5</strain>
    </source>
</reference>
<feature type="domain" description="HTH gntR-type" evidence="4">
    <location>
        <begin position="10"/>
        <end position="78"/>
    </location>
</feature>
<dbReference type="Pfam" id="PF00392">
    <property type="entry name" value="GntR"/>
    <property type="match status" value="1"/>
</dbReference>
<dbReference type="PANTHER" id="PTHR38445:SF9">
    <property type="entry name" value="HTH-TYPE TRANSCRIPTIONAL REPRESSOR YTRA"/>
    <property type="match status" value="1"/>
</dbReference>
<dbReference type="GO" id="GO:0003700">
    <property type="term" value="F:DNA-binding transcription factor activity"/>
    <property type="evidence" value="ECO:0007669"/>
    <property type="project" value="InterPro"/>
</dbReference>
<dbReference type="InterPro" id="IPR000524">
    <property type="entry name" value="Tscrpt_reg_HTH_GntR"/>
</dbReference>